<evidence type="ECO:0000256" key="2">
    <source>
        <dbReference type="ARBA" id="ARBA00022512"/>
    </source>
</evidence>
<organism evidence="9 10">
    <name type="scientific">Bacillus arachidis</name>
    <dbReference type="NCBI Taxonomy" id="2819290"/>
    <lineage>
        <taxon>Bacteria</taxon>
        <taxon>Bacillati</taxon>
        <taxon>Bacillota</taxon>
        <taxon>Bacilli</taxon>
        <taxon>Bacillales</taxon>
        <taxon>Bacillaceae</taxon>
        <taxon>Bacillus</taxon>
    </lineage>
</organism>
<evidence type="ECO:0000313" key="9">
    <source>
        <dbReference type="EMBL" id="MBO1627464.1"/>
    </source>
</evidence>
<dbReference type="InterPro" id="IPR008966">
    <property type="entry name" value="Adhesion_dom_sf"/>
</dbReference>
<comment type="subcellular location">
    <subcellularLocation>
        <location evidence="1">Secreted</location>
        <location evidence="1">Cell wall</location>
    </subcellularLocation>
</comment>
<feature type="domain" description="CNA-B" evidence="7">
    <location>
        <begin position="423"/>
        <end position="508"/>
    </location>
</feature>
<feature type="domain" description="SpaA-like prealbumin fold" evidence="8">
    <location>
        <begin position="332"/>
        <end position="406"/>
    </location>
</feature>
<keyword evidence="3" id="KW-0964">Secreted</keyword>
<dbReference type="InterPro" id="IPR041033">
    <property type="entry name" value="SpaA_PFL_dom_1"/>
</dbReference>
<name>A0ABS3P2P3_9BACI</name>
<dbReference type="Pfam" id="PF05737">
    <property type="entry name" value="Collagen_bind"/>
    <property type="match status" value="1"/>
</dbReference>
<dbReference type="Pfam" id="PF17802">
    <property type="entry name" value="SpaA"/>
    <property type="match status" value="1"/>
</dbReference>
<proteinExistence type="predicted"/>
<feature type="domain" description="CNA-B" evidence="7">
    <location>
        <begin position="988"/>
        <end position="1072"/>
    </location>
</feature>
<protein>
    <submittedName>
        <fullName evidence="9">Cna B-type domain-containing protein</fullName>
    </submittedName>
</protein>
<feature type="domain" description="CNA-B" evidence="7">
    <location>
        <begin position="612"/>
        <end position="696"/>
    </location>
</feature>
<sequence length="1125" mass="127761">MIKRVTSIFSILMIFMFTIGQSYIPIIASAQELNKTGLVDSFTFDKKELNYGERTGIRVTFSDKSGNQMKAGDTLTLTLPSELQGYSRTIALNNDAGVNFGTCQITTTNVVCTFNDTVEKLQNIRGHFNFEIKATNNVGTGQTITVDTNLGTSLANQTVTIKGPTDGTSTLPFAYKAGSIDPETPNQVDWELNINSDSNKEQLSDDIVLSDTLQAGQTLNQDRFVLIVGNESLTVQQFRDKGYGTITFNDNSFEIRAYKDHVSGKILSIRYSATITESGMNLENFYNDFTVNYQILNQQPKSYSNTAGVKNINAGGGAQGDLPPKGTLRIVKHIEGDTEKFISNVSFKLFTESGQQIGDTYTTNAQGMVEVPNLDPGNYYVQEISAPDYLNFDPQAKVPFTIDANAAKGVKLMVPNKVKTISVSGTKIWDDYNNKFGKRPESITVQLLQNGTEFKTQEVKADKDGNWNFNFTDLPKYDEQGNEYKYTVGEVKVDGYETKVEGTTITNTYKNTDKTELNGKKVWDDYNNKFNKRPESITVQLLQNEKELKTQEVKADQEGNWTFNFKDLPKYDEQGNEYKYTVGEVKVDGYETKVDGTTITNTYKNTETTELSGKKVWDDYNNKFNKRPESITVQLLQNGTELKTQEVKADQAGNWNFSFSDLPKYDEQGNEYKYTVGEVKVDGYETKVDGTTITNTYKNTDKTEVSGKKVWDDYNNKFNKRPESITVQLLQNGTELKTQEVKADKDGNWNFDFKDLPKYDEQGNEYKYTVGEVKVDGYETKVDGTTITNTYKNTETTELSGKKVWDDYNNKFNKRPESITVQLLQNGTELKTQEVKADQAGNWNFSFADLPKYDEQGNEYKYTVSEVKVDGYETKVEGTTITNTYKNTETTEVSGKKVWDDYNNKFNKRPESITVQLLQNEKELKTQEVKADQAGNWNFSFADLPKYDEQGNEYKYTVSEVKVNDYETKVEGTTITNTYKNVETTELSGKKVWDDYNNKFGKRPESITVQLLQNEKEFKTQEVKADQAGNWNFNFTDLPKYDEQGNEYKYTVSEVKVDGYETKVEGTTITNTYKNTEVTELSGKKVWDDYNNKFNTRPENITVQLLQNGKEFKNQEVKADQAGNW</sequence>
<feature type="domain" description="CNA-B" evidence="7">
    <location>
        <begin position="893"/>
        <end position="978"/>
    </location>
</feature>
<evidence type="ECO:0000256" key="3">
    <source>
        <dbReference type="ARBA" id="ARBA00022525"/>
    </source>
</evidence>
<feature type="domain" description="CNA-B" evidence="7">
    <location>
        <begin position="1082"/>
        <end position="1125"/>
    </location>
</feature>
<dbReference type="InterPro" id="IPR011252">
    <property type="entry name" value="Fibrogen-bd_dom1"/>
</dbReference>
<feature type="domain" description="CNA-B" evidence="7">
    <location>
        <begin position="800"/>
        <end position="884"/>
    </location>
</feature>
<keyword evidence="5" id="KW-0572">Peptidoglycan-anchor</keyword>
<evidence type="ECO:0000256" key="4">
    <source>
        <dbReference type="ARBA" id="ARBA00022729"/>
    </source>
</evidence>
<keyword evidence="10" id="KW-1185">Reference proteome</keyword>
<evidence type="ECO:0000256" key="5">
    <source>
        <dbReference type="ARBA" id="ARBA00023088"/>
    </source>
</evidence>
<reference evidence="9 10" key="1">
    <citation type="submission" date="2021-03" db="EMBL/GenBank/DDBJ databases">
        <title>Identification of novel Bacillus strains.</title>
        <authorList>
            <person name="Xiao Z."/>
            <person name="Li Y."/>
            <person name="Shen J."/>
        </authorList>
    </citation>
    <scope>NUCLEOTIDE SEQUENCE [LARGE SCALE GENOMIC DNA]</scope>
    <source>
        <strain evidence="9 10">SY8</strain>
    </source>
</reference>
<evidence type="ECO:0000313" key="10">
    <source>
        <dbReference type="Proteomes" id="UP000677611"/>
    </source>
</evidence>
<dbReference type="InterPro" id="IPR013783">
    <property type="entry name" value="Ig-like_fold"/>
</dbReference>
<gene>
    <name evidence="9" type="ORF">J4P90_19975</name>
</gene>
<dbReference type="SUPFAM" id="SSF49478">
    <property type="entry name" value="Cna protein B-type domain"/>
    <property type="match status" value="9"/>
</dbReference>
<dbReference type="EMBL" id="JAGDQJ010000025">
    <property type="protein sequence ID" value="MBO1627464.1"/>
    <property type="molecule type" value="Genomic_DNA"/>
</dbReference>
<dbReference type="Gene3D" id="2.60.40.10">
    <property type="entry name" value="Immunoglobulins"/>
    <property type="match status" value="1"/>
</dbReference>
<dbReference type="Gene3D" id="2.60.40.740">
    <property type="match status" value="1"/>
</dbReference>
<evidence type="ECO:0000259" key="8">
    <source>
        <dbReference type="Pfam" id="PF17802"/>
    </source>
</evidence>
<feature type="domain" description="CNA-B" evidence="7">
    <location>
        <begin position="705"/>
        <end position="790"/>
    </location>
</feature>
<accession>A0ABS3P2P3</accession>
<comment type="caution">
    <text evidence="9">The sequence shown here is derived from an EMBL/GenBank/DDBJ whole genome shotgun (WGS) entry which is preliminary data.</text>
</comment>
<evidence type="ECO:0000256" key="1">
    <source>
        <dbReference type="ARBA" id="ARBA00004191"/>
    </source>
</evidence>
<keyword evidence="4" id="KW-0732">Signal</keyword>
<dbReference type="CDD" id="cd00222">
    <property type="entry name" value="CollagenBindB"/>
    <property type="match status" value="7"/>
</dbReference>
<dbReference type="SUPFAM" id="SSF49401">
    <property type="entry name" value="Bacterial adhesins"/>
    <property type="match status" value="2"/>
</dbReference>
<dbReference type="Gene3D" id="2.60.40.1280">
    <property type="match status" value="1"/>
</dbReference>
<evidence type="ECO:0000259" key="7">
    <source>
        <dbReference type="Pfam" id="PF05738"/>
    </source>
</evidence>
<dbReference type="RefSeq" id="WP_208018796.1">
    <property type="nucleotide sequence ID" value="NZ_JAGDQJ010000025.1"/>
</dbReference>
<dbReference type="Pfam" id="PF05738">
    <property type="entry name" value="Cna_B"/>
    <property type="match status" value="8"/>
</dbReference>
<feature type="domain" description="Collagen binding" evidence="6">
    <location>
        <begin position="173"/>
        <end position="294"/>
    </location>
</feature>
<feature type="domain" description="CNA-B" evidence="7">
    <location>
        <begin position="518"/>
        <end position="602"/>
    </location>
</feature>
<dbReference type="Proteomes" id="UP000677611">
    <property type="component" value="Unassembled WGS sequence"/>
</dbReference>
<dbReference type="InterPro" id="IPR008454">
    <property type="entry name" value="Collagen-bd_Cna-like_B-typ_dom"/>
</dbReference>
<feature type="non-terminal residue" evidence="9">
    <location>
        <position position="1125"/>
    </location>
</feature>
<dbReference type="Gene3D" id="2.60.40.1140">
    <property type="entry name" value="Collagen-binding surface protein Cna, B-type domain"/>
    <property type="match status" value="8"/>
</dbReference>
<keyword evidence="2" id="KW-0134">Cell wall</keyword>
<evidence type="ECO:0000259" key="6">
    <source>
        <dbReference type="Pfam" id="PF05737"/>
    </source>
</evidence>
<dbReference type="InterPro" id="IPR008456">
    <property type="entry name" value="Collagen-bd_dom"/>
</dbReference>